<dbReference type="EMBL" id="MDZA01000411">
    <property type="protein sequence ID" value="OGX83966.1"/>
    <property type="molecule type" value="Genomic_DNA"/>
</dbReference>
<protein>
    <recommendedName>
        <fullName evidence="1">ABM domain-containing protein</fullName>
    </recommendedName>
</protein>
<evidence type="ECO:0000313" key="3">
    <source>
        <dbReference type="Proteomes" id="UP000177506"/>
    </source>
</evidence>
<dbReference type="Gene3D" id="3.30.70.100">
    <property type="match status" value="1"/>
</dbReference>
<sequence length="100" mass="11205">MPEDLYIVATLSAKPGQEDALRDLLLTATKTFRQEDGCLSYALHEDLKRPGRFMTYEAWRDEAALAAHMQTPTMAAAGPQLEKMLDGEMTQDFLKTLLSL</sequence>
<dbReference type="AlphaFoldDB" id="A0A1G1SZD8"/>
<evidence type="ECO:0000313" key="2">
    <source>
        <dbReference type="EMBL" id="OGX83966.1"/>
    </source>
</evidence>
<dbReference type="InterPro" id="IPR007138">
    <property type="entry name" value="ABM_dom"/>
</dbReference>
<comment type="caution">
    <text evidence="2">The sequence shown here is derived from an EMBL/GenBank/DDBJ whole genome shotgun (WGS) entry which is preliminary data.</text>
</comment>
<reference evidence="2 3" key="1">
    <citation type="submission" date="2016-08" db="EMBL/GenBank/DDBJ databases">
        <title>Hymenobacter coccineus sp. nov., Hymenobacter lapidarius sp. nov. and Hymenobacter glacialis sp. nov., isolated from Antarctic soil.</title>
        <authorList>
            <person name="Sedlacek I."/>
            <person name="Kralova S."/>
            <person name="Kyrova K."/>
            <person name="Maslanova I."/>
            <person name="Stankova E."/>
            <person name="Vrbovska V."/>
            <person name="Nemec M."/>
            <person name="Bartak M."/>
            <person name="Svec P."/>
            <person name="Busse H.-J."/>
            <person name="Pantucek R."/>
        </authorList>
    </citation>
    <scope>NUCLEOTIDE SEQUENCE [LARGE SCALE GENOMIC DNA]</scope>
    <source>
        <strain evidence="2 3">CCM 8649</strain>
    </source>
</reference>
<dbReference type="InterPro" id="IPR050744">
    <property type="entry name" value="AI-2_Isomerase_LsrG"/>
</dbReference>
<dbReference type="GO" id="GO:0003824">
    <property type="term" value="F:catalytic activity"/>
    <property type="evidence" value="ECO:0007669"/>
    <property type="project" value="TreeGrafter"/>
</dbReference>
<dbReference type="Pfam" id="PF03992">
    <property type="entry name" value="ABM"/>
    <property type="match status" value="1"/>
</dbReference>
<proteinExistence type="predicted"/>
<evidence type="ECO:0000259" key="1">
    <source>
        <dbReference type="PROSITE" id="PS51725"/>
    </source>
</evidence>
<dbReference type="SUPFAM" id="SSF54909">
    <property type="entry name" value="Dimeric alpha+beta barrel"/>
    <property type="match status" value="1"/>
</dbReference>
<accession>A0A1G1SZD8</accession>
<organism evidence="2 3">
    <name type="scientific">Hymenobacter coccineus</name>
    <dbReference type="NCBI Taxonomy" id="1908235"/>
    <lineage>
        <taxon>Bacteria</taxon>
        <taxon>Pseudomonadati</taxon>
        <taxon>Bacteroidota</taxon>
        <taxon>Cytophagia</taxon>
        <taxon>Cytophagales</taxon>
        <taxon>Hymenobacteraceae</taxon>
        <taxon>Hymenobacter</taxon>
    </lineage>
</organism>
<keyword evidence="3" id="KW-1185">Reference proteome</keyword>
<dbReference type="RefSeq" id="WP_070746048.1">
    <property type="nucleotide sequence ID" value="NZ_MDZA01000411.1"/>
</dbReference>
<feature type="domain" description="ABM" evidence="1">
    <location>
        <begin position="5"/>
        <end position="93"/>
    </location>
</feature>
<gene>
    <name evidence="2" type="ORF">BEN49_11985</name>
</gene>
<dbReference type="InterPro" id="IPR011008">
    <property type="entry name" value="Dimeric_a/b-barrel"/>
</dbReference>
<dbReference type="PANTHER" id="PTHR33336:SF15">
    <property type="entry name" value="ABM DOMAIN-CONTAINING PROTEIN"/>
    <property type="match status" value="1"/>
</dbReference>
<dbReference type="Proteomes" id="UP000177506">
    <property type="component" value="Unassembled WGS sequence"/>
</dbReference>
<dbReference type="PANTHER" id="PTHR33336">
    <property type="entry name" value="QUINOL MONOOXYGENASE YGIN-RELATED"/>
    <property type="match status" value="1"/>
</dbReference>
<name>A0A1G1SZD8_9BACT</name>
<dbReference type="OrthoDB" id="9806189at2"/>
<dbReference type="PROSITE" id="PS51725">
    <property type="entry name" value="ABM"/>
    <property type="match status" value="1"/>
</dbReference>